<dbReference type="AlphaFoldDB" id="A0A6B0GH59"/>
<keyword evidence="2" id="KW-1185">Reference proteome</keyword>
<reference evidence="1 2" key="1">
    <citation type="submission" date="2019-12" db="EMBL/GenBank/DDBJ databases">
        <title>Halocatena pleomorpha gen. nov. sp. nov., an extremely halophilic archaeon of family Halobacteriaceae isolated from saltpan soil.</title>
        <authorList>
            <person name="Pal Y."/>
            <person name="Verma A."/>
            <person name="Krishnamurthi S."/>
            <person name="Kumar P."/>
        </authorList>
    </citation>
    <scope>NUCLEOTIDE SEQUENCE [LARGE SCALE GENOMIC DNA]</scope>
    <source>
        <strain evidence="1 2">JCM 16495</strain>
    </source>
</reference>
<organism evidence="1 2">
    <name type="scientific">Halomarina oriensis</name>
    <dbReference type="NCBI Taxonomy" id="671145"/>
    <lineage>
        <taxon>Archaea</taxon>
        <taxon>Methanobacteriati</taxon>
        <taxon>Methanobacteriota</taxon>
        <taxon>Stenosarchaea group</taxon>
        <taxon>Halobacteria</taxon>
        <taxon>Halobacteriales</taxon>
        <taxon>Natronomonadaceae</taxon>
        <taxon>Halomarina</taxon>
    </lineage>
</organism>
<accession>A0A6B0GH59</accession>
<dbReference type="EMBL" id="WSZK01000012">
    <property type="protein sequence ID" value="MWG33920.1"/>
    <property type="molecule type" value="Genomic_DNA"/>
</dbReference>
<protein>
    <submittedName>
        <fullName evidence="1">Uncharacterized protein</fullName>
    </submittedName>
</protein>
<evidence type="ECO:0000313" key="2">
    <source>
        <dbReference type="Proteomes" id="UP000451471"/>
    </source>
</evidence>
<comment type="caution">
    <text evidence="1">The sequence shown here is derived from an EMBL/GenBank/DDBJ whole genome shotgun (WGS) entry which is preliminary data.</text>
</comment>
<dbReference type="RefSeq" id="WP_158203641.1">
    <property type="nucleotide sequence ID" value="NZ_WSZK01000012.1"/>
</dbReference>
<proteinExistence type="predicted"/>
<evidence type="ECO:0000313" key="1">
    <source>
        <dbReference type="EMBL" id="MWG33920.1"/>
    </source>
</evidence>
<sequence>MPYDVRPTEAELSEARALVGVALDACERAAVLGAPLETPLHVALGWTDNPAVAEHRLGVTGTTFPDGQVEVAFDADTEGWTDAIGPVLAQQYGRVWVDERVDVAFRWQRLLREAVADRLAHETNPDGPRPWLTTDEEALSERWASIRDDLDQHDDLPSDRTTMGVAAALGEELTAEGVPKDVAEVDRAAVEHAGDAALQ</sequence>
<gene>
    <name evidence="1" type="ORF">GQS65_05330</name>
</gene>
<name>A0A6B0GH59_9EURY</name>
<dbReference type="Proteomes" id="UP000451471">
    <property type="component" value="Unassembled WGS sequence"/>
</dbReference>